<dbReference type="GO" id="GO:0006508">
    <property type="term" value="P:proteolysis"/>
    <property type="evidence" value="ECO:0007669"/>
    <property type="project" value="UniProtKB-KW"/>
</dbReference>
<keyword evidence="1" id="KW-0378">Hydrolase</keyword>
<gene>
    <name evidence="1" type="ORF">AR9_g013</name>
</gene>
<dbReference type="KEGG" id="vg:29058732"/>
<dbReference type="Proteomes" id="UP000202618">
    <property type="component" value="Segment"/>
</dbReference>
<proteinExistence type="predicted"/>
<dbReference type="EMBL" id="KU878088">
    <property type="protein sequence ID" value="AMS01098.1"/>
    <property type="molecule type" value="Genomic_DNA"/>
</dbReference>
<evidence type="ECO:0000313" key="2">
    <source>
        <dbReference type="Proteomes" id="UP000202618"/>
    </source>
</evidence>
<accession>A0A172JHS5</accession>
<organism evidence="1 2">
    <name type="scientific">Bacillus phage AR9</name>
    <dbReference type="NCBI Taxonomy" id="1815509"/>
    <lineage>
        <taxon>Viruses</taxon>
        <taxon>Duplodnaviria</taxon>
        <taxon>Heunggongvirae</taxon>
        <taxon>Uroviricota</taxon>
        <taxon>Caudoviricetes</taxon>
        <taxon>Takahashivirus</taxon>
        <taxon>Bacillus phage PBS1</taxon>
    </lineage>
</organism>
<dbReference type="GO" id="GO:0008233">
    <property type="term" value="F:peptidase activity"/>
    <property type="evidence" value="ECO:0007669"/>
    <property type="project" value="UniProtKB-KW"/>
</dbReference>
<evidence type="ECO:0000313" key="1">
    <source>
        <dbReference type="EMBL" id="AMS01098.1"/>
    </source>
</evidence>
<name>A0A172JHS5_BPPB1</name>
<protein>
    <submittedName>
        <fullName evidence="1">Zincin-like protease</fullName>
    </submittedName>
</protein>
<reference evidence="1 2" key="1">
    <citation type="journal article" date="2016" name="Virology">
        <title>The genome of AR9, a giant transducing Bacillus phage encoding two multisubunit RNA polymerases.</title>
        <authorList>
            <person name="Lavysh D."/>
            <person name="Sokolova M."/>
            <person name="Minakhin L."/>
            <person name="Yakunina M."/>
            <person name="Artamonova T."/>
            <person name="Kozyavkin S."/>
            <person name="Makarova K.S."/>
            <person name="Koonin E.V."/>
            <person name="Severinov K."/>
        </authorList>
    </citation>
    <scope>NUCLEOTIDE SEQUENCE [LARGE SCALE GENOMIC DNA]</scope>
</reference>
<sequence length="211" mass="25320">MICVIDKVDSEWSKKAKYAIFHCLRTLQKNKMIDYLYMKRVDSVILRNRMDNEKETLQGYYEFHKKRITIILDSKFLLTEGDIIYTFLHELGHHFCGEHTFFNQDYNPNKMNIEYCEEELKADSLARILLIKFFDRNIFKDIIENVDNRINFFKRKYKSLKNPNICKKVISNDPWVSFTMNYSVKKENPTYSISFDNKNINPTSFSTRLIS</sequence>
<keyword evidence="1" id="KW-0645">Protease</keyword>
<dbReference type="RefSeq" id="YP_009282918.1">
    <property type="nucleotide sequence ID" value="NC_031039.1"/>
</dbReference>
<dbReference type="GeneID" id="29058732"/>